<comment type="caution">
    <text evidence="4">The sequence shown here is derived from an EMBL/GenBank/DDBJ whole genome shotgun (WGS) entry which is preliminary data.</text>
</comment>
<dbReference type="GO" id="GO:0005886">
    <property type="term" value="C:plasma membrane"/>
    <property type="evidence" value="ECO:0007669"/>
    <property type="project" value="TreeGrafter"/>
</dbReference>
<dbReference type="InterPro" id="IPR004378">
    <property type="entry name" value="F420H2_quin_Rdtase"/>
</dbReference>
<sequence>MTTTGAQSGLPRLTALAYFPIDDALVIIGSRGGAPNDPAWVHNLRANPRVRLEIGTESFEATAREALGEERDSLFDQVVSRSPNFGVYQTKTTRVIPVFALQRGK</sequence>
<dbReference type="GO" id="GO:0070967">
    <property type="term" value="F:coenzyme F420 binding"/>
    <property type="evidence" value="ECO:0007669"/>
    <property type="project" value="TreeGrafter"/>
</dbReference>
<dbReference type="PANTHER" id="PTHR39428">
    <property type="entry name" value="F420H(2)-DEPENDENT QUINONE REDUCTASE RV1261C"/>
    <property type="match status" value="1"/>
</dbReference>
<dbReference type="NCBIfam" id="TIGR00026">
    <property type="entry name" value="hi_GC_TIGR00026"/>
    <property type="match status" value="1"/>
</dbReference>
<evidence type="ECO:0000256" key="1">
    <source>
        <dbReference type="ARBA" id="ARBA00008710"/>
    </source>
</evidence>
<dbReference type="EMBL" id="FXEG02000003">
    <property type="protein sequence ID" value="SOX55033.1"/>
    <property type="molecule type" value="Genomic_DNA"/>
</dbReference>
<evidence type="ECO:0000313" key="4">
    <source>
        <dbReference type="EMBL" id="SOX55033.1"/>
    </source>
</evidence>
<reference evidence="4" key="1">
    <citation type="submission" date="2018-01" db="EMBL/GenBank/DDBJ databases">
        <authorList>
            <consortium name="Urmite Genomes"/>
        </authorList>
    </citation>
    <scope>NUCLEOTIDE SEQUENCE [LARGE SCALE GENOMIC DNA]</scope>
    <source>
        <strain evidence="4">AFP003</strain>
    </source>
</reference>
<comment type="similarity">
    <text evidence="1">Belongs to the F420H(2)-dependent quinone reductase family.</text>
</comment>
<protein>
    <submittedName>
        <fullName evidence="4">Nitroreductase family deazaflavin-dependent oxidoreductase</fullName>
    </submittedName>
</protein>
<proteinExistence type="inferred from homology"/>
<dbReference type="Pfam" id="PF04075">
    <property type="entry name" value="F420H2_quin_red"/>
    <property type="match status" value="1"/>
</dbReference>
<evidence type="ECO:0000256" key="2">
    <source>
        <dbReference type="ARBA" id="ARBA00023002"/>
    </source>
</evidence>
<dbReference type="Gene3D" id="2.30.110.10">
    <property type="entry name" value="Electron Transport, Fmn-binding Protein, Chain A"/>
    <property type="match status" value="1"/>
</dbReference>
<dbReference type="SUPFAM" id="SSF50475">
    <property type="entry name" value="FMN-binding split barrel"/>
    <property type="match status" value="1"/>
</dbReference>
<comment type="catalytic activity">
    <reaction evidence="3">
        <text>oxidized coenzyme F420-(gamma-L-Glu)(n) + a quinol + H(+) = reduced coenzyme F420-(gamma-L-Glu)(n) + a quinone</text>
        <dbReference type="Rhea" id="RHEA:39663"/>
        <dbReference type="Rhea" id="RHEA-COMP:12939"/>
        <dbReference type="Rhea" id="RHEA-COMP:14378"/>
        <dbReference type="ChEBI" id="CHEBI:15378"/>
        <dbReference type="ChEBI" id="CHEBI:24646"/>
        <dbReference type="ChEBI" id="CHEBI:132124"/>
        <dbReference type="ChEBI" id="CHEBI:133980"/>
        <dbReference type="ChEBI" id="CHEBI:139511"/>
    </reaction>
</comment>
<dbReference type="InterPro" id="IPR012349">
    <property type="entry name" value="Split_barrel_FMN-bd"/>
</dbReference>
<dbReference type="GO" id="GO:0016491">
    <property type="term" value="F:oxidoreductase activity"/>
    <property type="evidence" value="ECO:0007669"/>
    <property type="project" value="UniProtKB-KW"/>
</dbReference>
<accession>A0A2K4YE14</accession>
<dbReference type="AlphaFoldDB" id="A0A2K4YE14"/>
<evidence type="ECO:0000313" key="5">
    <source>
        <dbReference type="Proteomes" id="UP000236318"/>
    </source>
</evidence>
<gene>
    <name evidence="4" type="ORF">MAAFP003_3715</name>
</gene>
<dbReference type="Proteomes" id="UP000236318">
    <property type="component" value="Unassembled WGS sequence"/>
</dbReference>
<keyword evidence="2" id="KW-0560">Oxidoreductase</keyword>
<name>A0A2K4YE14_9MYCO</name>
<evidence type="ECO:0000256" key="3">
    <source>
        <dbReference type="ARBA" id="ARBA00049106"/>
    </source>
</evidence>
<keyword evidence="5" id="KW-1185">Reference proteome</keyword>
<organism evidence="4 5">
    <name type="scientific">Mycobacterium ahvazicum</name>
    <dbReference type="NCBI Taxonomy" id="1964395"/>
    <lineage>
        <taxon>Bacteria</taxon>
        <taxon>Bacillati</taxon>
        <taxon>Actinomycetota</taxon>
        <taxon>Actinomycetes</taxon>
        <taxon>Mycobacteriales</taxon>
        <taxon>Mycobacteriaceae</taxon>
        <taxon>Mycobacterium</taxon>
        <taxon>Mycobacterium simiae complex</taxon>
    </lineage>
</organism>
<dbReference type="PANTHER" id="PTHR39428:SF1">
    <property type="entry name" value="F420H(2)-DEPENDENT QUINONE REDUCTASE RV1261C"/>
    <property type="match status" value="1"/>
</dbReference>